<dbReference type="Gene3D" id="3.80.10.10">
    <property type="entry name" value="Ribonuclease Inhibitor"/>
    <property type="match status" value="3"/>
</dbReference>
<reference evidence="5" key="1">
    <citation type="submission" date="2012-12" db="EMBL/GenBank/DDBJ databases">
        <authorList>
            <person name="Hellsten U."/>
            <person name="Grimwood J."/>
            <person name="Chapman J.A."/>
            <person name="Shapiro H."/>
            <person name="Aerts A."/>
            <person name="Otillar R.P."/>
            <person name="Terry A.Y."/>
            <person name="Boore J.L."/>
            <person name="Simakov O."/>
            <person name="Marletaz F."/>
            <person name="Cho S.-J."/>
            <person name="Edsinger-Gonzales E."/>
            <person name="Havlak P."/>
            <person name="Kuo D.-H."/>
            <person name="Larsson T."/>
            <person name="Lv J."/>
            <person name="Arendt D."/>
            <person name="Savage R."/>
            <person name="Osoegawa K."/>
            <person name="de Jong P."/>
            <person name="Lindberg D.R."/>
            <person name="Seaver E.C."/>
            <person name="Weisblat D.A."/>
            <person name="Putnam N.H."/>
            <person name="Grigoriev I.V."/>
            <person name="Rokhsar D.S."/>
        </authorList>
    </citation>
    <scope>NUCLEOTIDE SEQUENCE</scope>
    <source>
        <strain evidence="5">I ESC-2004</strain>
    </source>
</reference>
<dbReference type="SUPFAM" id="SSF52047">
    <property type="entry name" value="RNI-like"/>
    <property type="match status" value="1"/>
</dbReference>
<evidence type="ECO:0000313" key="5">
    <source>
        <dbReference type="Proteomes" id="UP000014760"/>
    </source>
</evidence>
<keyword evidence="1" id="KW-0833">Ubl conjugation pathway</keyword>
<dbReference type="Proteomes" id="UP000014760">
    <property type="component" value="Unassembled WGS sequence"/>
</dbReference>
<feature type="non-terminal residue" evidence="3">
    <location>
        <position position="543"/>
    </location>
</feature>
<dbReference type="PANTHER" id="PTHR13318">
    <property type="entry name" value="PARTNER OF PAIRED, ISOFORM B-RELATED"/>
    <property type="match status" value="1"/>
</dbReference>
<dbReference type="GO" id="GO:0031146">
    <property type="term" value="P:SCF-dependent proteasomal ubiquitin-dependent protein catabolic process"/>
    <property type="evidence" value="ECO:0007669"/>
    <property type="project" value="TreeGrafter"/>
</dbReference>
<dbReference type="STRING" id="283909.R7T8E4"/>
<reference evidence="4" key="3">
    <citation type="submission" date="2015-06" db="UniProtKB">
        <authorList>
            <consortium name="EnsemblMetazoa"/>
        </authorList>
    </citation>
    <scope>IDENTIFICATION</scope>
</reference>
<name>R7T8E4_CAPTE</name>
<dbReference type="EMBL" id="KB312231">
    <property type="protein sequence ID" value="ELT87655.1"/>
    <property type="molecule type" value="Genomic_DNA"/>
</dbReference>
<keyword evidence="5" id="KW-1185">Reference proteome</keyword>
<evidence type="ECO:0000256" key="1">
    <source>
        <dbReference type="ARBA" id="ARBA00022786"/>
    </source>
</evidence>
<dbReference type="FunCoup" id="R7T8E4">
    <property type="interactions" value="15"/>
</dbReference>
<dbReference type="SUPFAM" id="SSF81383">
    <property type="entry name" value="F-box domain"/>
    <property type="match status" value="1"/>
</dbReference>
<proteinExistence type="predicted"/>
<dbReference type="EMBL" id="AMQN01015797">
    <property type="status" value="NOT_ANNOTATED_CDS"/>
    <property type="molecule type" value="Genomic_DNA"/>
</dbReference>
<dbReference type="InterPro" id="IPR006553">
    <property type="entry name" value="Leu-rich_rpt_Cys-con_subtyp"/>
</dbReference>
<dbReference type="InterPro" id="IPR036047">
    <property type="entry name" value="F-box-like_dom_sf"/>
</dbReference>
<protein>
    <recommendedName>
        <fullName evidence="2">F-box domain-containing protein</fullName>
    </recommendedName>
</protein>
<dbReference type="OrthoDB" id="2153609at2759"/>
<dbReference type="GO" id="GO:0019005">
    <property type="term" value="C:SCF ubiquitin ligase complex"/>
    <property type="evidence" value="ECO:0007669"/>
    <property type="project" value="TreeGrafter"/>
</dbReference>
<dbReference type="Gene3D" id="1.20.1280.50">
    <property type="match status" value="1"/>
</dbReference>
<dbReference type="PANTHER" id="PTHR13318:SF152">
    <property type="entry name" value="F-BOX_LRR-REPEAT PROTEIN 4"/>
    <property type="match status" value="1"/>
</dbReference>
<dbReference type="SMART" id="SM00367">
    <property type="entry name" value="LRR_CC"/>
    <property type="match status" value="8"/>
</dbReference>
<dbReference type="AlphaFoldDB" id="R7T8E4"/>
<dbReference type="InterPro" id="IPR032675">
    <property type="entry name" value="LRR_dom_sf"/>
</dbReference>
<dbReference type="HOGENOM" id="CLU_024764_2_0_1"/>
<evidence type="ECO:0000313" key="4">
    <source>
        <dbReference type="EnsemblMetazoa" id="CapteP180630"/>
    </source>
</evidence>
<reference evidence="3 5" key="2">
    <citation type="journal article" date="2013" name="Nature">
        <title>Insights into bilaterian evolution from three spiralian genomes.</title>
        <authorList>
            <person name="Simakov O."/>
            <person name="Marletaz F."/>
            <person name="Cho S.J."/>
            <person name="Edsinger-Gonzales E."/>
            <person name="Havlak P."/>
            <person name="Hellsten U."/>
            <person name="Kuo D.H."/>
            <person name="Larsson T."/>
            <person name="Lv J."/>
            <person name="Arendt D."/>
            <person name="Savage R."/>
            <person name="Osoegawa K."/>
            <person name="de Jong P."/>
            <person name="Grimwood J."/>
            <person name="Chapman J.A."/>
            <person name="Shapiro H."/>
            <person name="Aerts A."/>
            <person name="Otillar R.P."/>
            <person name="Terry A.Y."/>
            <person name="Boore J.L."/>
            <person name="Grigoriev I.V."/>
            <person name="Lindberg D.R."/>
            <person name="Seaver E.C."/>
            <person name="Weisblat D.A."/>
            <person name="Putnam N.H."/>
            <person name="Rokhsar D.S."/>
        </authorList>
    </citation>
    <scope>NUCLEOTIDE SEQUENCE</scope>
    <source>
        <strain evidence="3 5">I ESC-2004</strain>
    </source>
</reference>
<evidence type="ECO:0000259" key="2">
    <source>
        <dbReference type="PROSITE" id="PS50181"/>
    </source>
</evidence>
<dbReference type="PROSITE" id="PS50181">
    <property type="entry name" value="FBOX"/>
    <property type="match status" value="1"/>
</dbReference>
<dbReference type="SMART" id="SM00256">
    <property type="entry name" value="FBOX"/>
    <property type="match status" value="1"/>
</dbReference>
<gene>
    <name evidence="3" type="ORF">CAPTEDRAFT_180630</name>
</gene>
<dbReference type="CDD" id="cd22117">
    <property type="entry name" value="F-box_FBXL4"/>
    <property type="match status" value="1"/>
</dbReference>
<sequence>MESEVKIYQQWAKDVGDYSSQYGSEASMSYTASNITGPSSIYPICGDFAQAAVLRTYGTWWESAPSARKQIKRTPRNFTSKDFIELWFEREVFPTKVEIFETYNPGAVVRILACDNQSKNFNGNGASEKKQLNVRWFVLWEGFPEAVDGSRCFSPNLIRCPFSTDILRIEFNSSLCGYYTGLDAVRLKEQIESITETLTKLHLQDINGLSAALDISDNGYFDLLPGEVIQEILSFLDLPSLCRLATVSHLLYKHCCDPLQFKELNLQPYWTRVNDYMLTHLSCRCRHLQKLDLSWCGAFRSITAEGFTRLVLTCNIHLKNLRLANCSFVNNDVIKAICKSCPNIIELDLQGCSNVDNFGYAHVSHLRLLRSINLYRSIIDIHALIAIIRSCNQLEILNLGSCSNVNDFDAVVGELAAHCKLVCLDLWRARSLSSGLKILSQNCRRLEEIDLGWCSNLQSNSGCFLELFQNCRQLKKVFITANRTVCDQDLEALAACCPLLEQLDILGNSEVGVHTIERVMQCCPKLKLLDVSFCAEIGALVVE</sequence>
<dbReference type="Pfam" id="PF12937">
    <property type="entry name" value="F-box-like"/>
    <property type="match status" value="1"/>
</dbReference>
<accession>R7T8E4</accession>
<dbReference type="EnsemblMetazoa" id="CapteT180630">
    <property type="protein sequence ID" value="CapteP180630"/>
    <property type="gene ID" value="CapteG180630"/>
</dbReference>
<evidence type="ECO:0000313" key="3">
    <source>
        <dbReference type="EMBL" id="ELT87655.1"/>
    </source>
</evidence>
<feature type="domain" description="F-box" evidence="2">
    <location>
        <begin position="218"/>
        <end position="264"/>
    </location>
</feature>
<dbReference type="OMA" id="GWCMREA"/>
<dbReference type="InterPro" id="IPR001810">
    <property type="entry name" value="F-box_dom"/>
</dbReference>
<organism evidence="3">
    <name type="scientific">Capitella teleta</name>
    <name type="common">Polychaete worm</name>
    <dbReference type="NCBI Taxonomy" id="283909"/>
    <lineage>
        <taxon>Eukaryota</taxon>
        <taxon>Metazoa</taxon>
        <taxon>Spiralia</taxon>
        <taxon>Lophotrochozoa</taxon>
        <taxon>Annelida</taxon>
        <taxon>Polychaeta</taxon>
        <taxon>Sedentaria</taxon>
        <taxon>Scolecida</taxon>
        <taxon>Capitellidae</taxon>
        <taxon>Capitella</taxon>
    </lineage>
</organism>